<dbReference type="AlphaFoldDB" id="A0A2I4AJP0"/>
<dbReference type="GO" id="GO:0050830">
    <property type="term" value="P:defense response to Gram-positive bacterium"/>
    <property type="evidence" value="ECO:0007669"/>
    <property type="project" value="TreeGrafter"/>
</dbReference>
<dbReference type="PROSITE" id="PS50050">
    <property type="entry name" value="TNFR_NGFR_2"/>
    <property type="match status" value="1"/>
</dbReference>
<dbReference type="PANTHER" id="PTHR46838:SF1">
    <property type="entry name" value="TUMOR NECROSIS FACTOR RECEPTOR SUPERFAMILY MEMBER 14"/>
    <property type="match status" value="1"/>
</dbReference>
<dbReference type="FunCoup" id="A0A2I4AJP0">
    <property type="interactions" value="1107"/>
</dbReference>
<dbReference type="OrthoDB" id="10031141at2759"/>
<evidence type="ECO:0000313" key="5">
    <source>
        <dbReference type="Proteomes" id="UP000192220"/>
    </source>
</evidence>
<dbReference type="InParanoid" id="A0A2I4AJP0"/>
<dbReference type="PROSITE" id="PS00652">
    <property type="entry name" value="TNFR_NGFR_1"/>
    <property type="match status" value="1"/>
</dbReference>
<feature type="repeat" description="TNFR-Cys" evidence="1">
    <location>
        <begin position="64"/>
        <end position="106"/>
    </location>
</feature>
<dbReference type="Gene3D" id="2.10.50.10">
    <property type="entry name" value="Tumor Necrosis Factor Receptor, subunit A, domain 2"/>
    <property type="match status" value="3"/>
</dbReference>
<feature type="disulfide bond" evidence="1">
    <location>
        <begin position="65"/>
        <end position="80"/>
    </location>
</feature>
<dbReference type="KEGG" id="alim:106511502"/>
<evidence type="ECO:0000259" key="4">
    <source>
        <dbReference type="PROSITE" id="PS50050"/>
    </source>
</evidence>
<evidence type="ECO:0000256" key="3">
    <source>
        <dbReference type="SAM" id="SignalP"/>
    </source>
</evidence>
<name>A0A2I4AJP0_AUSLI</name>
<dbReference type="GeneID" id="106511502"/>
<dbReference type="Pfam" id="PF00020">
    <property type="entry name" value="TNFR_c6"/>
    <property type="match status" value="1"/>
</dbReference>
<proteinExistence type="predicted"/>
<dbReference type="PANTHER" id="PTHR46838">
    <property type="entry name" value="TUMOR NECROSIS FACTOR RECEPTOR SUPERFAMILY MEMBER 14"/>
    <property type="match status" value="1"/>
</dbReference>
<feature type="non-terminal residue" evidence="6">
    <location>
        <position position="164"/>
    </location>
</feature>
<dbReference type="GO" id="GO:2000406">
    <property type="term" value="P:positive regulation of T cell migration"/>
    <property type="evidence" value="ECO:0007669"/>
    <property type="project" value="TreeGrafter"/>
</dbReference>
<keyword evidence="5" id="KW-1185">Reference proteome</keyword>
<gene>
    <name evidence="6" type="primary">LOC106511502</name>
</gene>
<dbReference type="STRING" id="52670.A0A2I4AJP0"/>
<feature type="signal peptide" evidence="3">
    <location>
        <begin position="1"/>
        <end position="25"/>
    </location>
</feature>
<dbReference type="Proteomes" id="UP000192220">
    <property type="component" value="Unplaced"/>
</dbReference>
<dbReference type="RefSeq" id="XP_013855707.1">
    <property type="nucleotide sequence ID" value="XM_014000253.1"/>
</dbReference>
<reference evidence="6" key="1">
    <citation type="submission" date="2025-08" db="UniProtKB">
        <authorList>
            <consortium name="RefSeq"/>
        </authorList>
    </citation>
    <scope>IDENTIFICATION</scope>
</reference>
<dbReference type="SUPFAM" id="SSF57586">
    <property type="entry name" value="TNF receptor-like"/>
    <property type="match status" value="2"/>
</dbReference>
<keyword evidence="3" id="KW-0732">Signal</keyword>
<dbReference type="GO" id="GO:0050829">
    <property type="term" value="P:defense response to Gram-negative bacterium"/>
    <property type="evidence" value="ECO:0007669"/>
    <property type="project" value="TreeGrafter"/>
</dbReference>
<organism evidence="5 6">
    <name type="scientific">Austrofundulus limnaeus</name>
    <name type="common">Annual killifish</name>
    <dbReference type="NCBI Taxonomy" id="52670"/>
    <lineage>
        <taxon>Eukaryota</taxon>
        <taxon>Metazoa</taxon>
        <taxon>Chordata</taxon>
        <taxon>Craniata</taxon>
        <taxon>Vertebrata</taxon>
        <taxon>Euteleostomi</taxon>
        <taxon>Actinopterygii</taxon>
        <taxon>Neopterygii</taxon>
        <taxon>Teleostei</taxon>
        <taxon>Neoteleostei</taxon>
        <taxon>Acanthomorphata</taxon>
        <taxon>Ovalentaria</taxon>
        <taxon>Atherinomorphae</taxon>
        <taxon>Cyprinodontiformes</taxon>
        <taxon>Rivulidae</taxon>
        <taxon>Austrofundulus</taxon>
    </lineage>
</organism>
<protein>
    <submittedName>
        <fullName evidence="6">Tumor necrosis factor receptor superfamily member 14</fullName>
    </submittedName>
</protein>
<dbReference type="GO" id="GO:0002720">
    <property type="term" value="P:positive regulation of cytokine production involved in immune response"/>
    <property type="evidence" value="ECO:0007669"/>
    <property type="project" value="TreeGrafter"/>
</dbReference>
<accession>A0A2I4AJP0</accession>
<comment type="caution">
    <text evidence="1">Lacks conserved residue(s) required for the propagation of feature annotation.</text>
</comment>
<evidence type="ECO:0000256" key="1">
    <source>
        <dbReference type="PROSITE-ProRule" id="PRU00206"/>
    </source>
</evidence>
<keyword evidence="1" id="KW-1015">Disulfide bond</keyword>
<dbReference type="GO" id="GO:0009897">
    <property type="term" value="C:external side of plasma membrane"/>
    <property type="evidence" value="ECO:0007669"/>
    <property type="project" value="TreeGrafter"/>
</dbReference>
<dbReference type="SMART" id="SM00208">
    <property type="entry name" value="TNFR"/>
    <property type="match status" value="2"/>
</dbReference>
<dbReference type="InterPro" id="IPR001368">
    <property type="entry name" value="TNFR/NGFR_Cys_rich_reg"/>
</dbReference>
<feature type="domain" description="TNFR-Cys" evidence="4">
    <location>
        <begin position="64"/>
        <end position="106"/>
    </location>
</feature>
<evidence type="ECO:0000313" key="6">
    <source>
        <dbReference type="RefSeq" id="XP_013855707.1"/>
    </source>
</evidence>
<feature type="chain" id="PRO_5014151976" evidence="3">
    <location>
        <begin position="26"/>
        <end position="164"/>
    </location>
</feature>
<dbReference type="GO" id="GO:0046642">
    <property type="term" value="P:negative regulation of alpha-beta T cell proliferation"/>
    <property type="evidence" value="ECO:0007669"/>
    <property type="project" value="TreeGrafter"/>
</dbReference>
<keyword evidence="6" id="KW-0675">Receptor</keyword>
<feature type="region of interest" description="Disordered" evidence="2">
    <location>
        <begin position="140"/>
        <end position="164"/>
    </location>
</feature>
<sequence>MKLRGKLHTAAIIMLLVMRFLSVSSIRCQVTEYLIAERCCSLCPAGTCVKTDCSHESRVSSCQLCPNETFMDRPTGKRICSPCSSCAAGSGLKVKKPCSRSSDTVCEALEGFFCLELTGSGCSAAQKHKSCKPGQYISTTGSSSSDAECSDCSSGTFSNGSSTS</sequence>
<evidence type="ECO:0000256" key="2">
    <source>
        <dbReference type="SAM" id="MobiDB-lite"/>
    </source>
</evidence>